<evidence type="ECO:0000256" key="7">
    <source>
        <dbReference type="ARBA" id="ARBA00024331"/>
    </source>
</evidence>
<dbReference type="GO" id="GO:0006002">
    <property type="term" value="P:fructose 6-phosphate metabolic process"/>
    <property type="evidence" value="ECO:0007669"/>
    <property type="project" value="TreeGrafter"/>
</dbReference>
<organism evidence="10">
    <name type="scientific">Mimiviridae sp. ChoanoV1</name>
    <dbReference type="NCBI Taxonomy" id="2596887"/>
    <lineage>
        <taxon>Viruses</taxon>
        <taxon>Varidnaviria</taxon>
        <taxon>Bamfordvirae</taxon>
        <taxon>Nucleocytoviricota</taxon>
        <taxon>Megaviricetes</taxon>
        <taxon>Imitervirales</taxon>
        <taxon>Schizomimiviridae</taxon>
    </lineage>
</organism>
<accession>A0A5B8IDH6</accession>
<dbReference type="Gene3D" id="3.30.540.10">
    <property type="entry name" value="Fructose-1,6-Bisphosphatase, subunit A, domain 1"/>
    <property type="match status" value="1"/>
</dbReference>
<evidence type="ECO:0000259" key="8">
    <source>
        <dbReference type="Pfam" id="PF00316"/>
    </source>
</evidence>
<dbReference type="PRINTS" id="PR00115">
    <property type="entry name" value="F16BPHPHTASE"/>
</dbReference>
<evidence type="ECO:0000313" key="10">
    <source>
        <dbReference type="EMBL" id="QDY51816.1"/>
    </source>
</evidence>
<dbReference type="EMBL" id="MK250085">
    <property type="protein sequence ID" value="QDY51816.1"/>
    <property type="molecule type" value="Genomic_DNA"/>
</dbReference>
<evidence type="ECO:0000256" key="5">
    <source>
        <dbReference type="ARBA" id="ARBA00022801"/>
    </source>
</evidence>
<proteinExistence type="inferred from homology"/>
<evidence type="ECO:0000256" key="1">
    <source>
        <dbReference type="ARBA" id="ARBA00001273"/>
    </source>
</evidence>
<sequence>MNKIIENLNNAFIEINELIKYGNQLNLGTLNSNLKNETGDFVKKLDILSHNIMVKHISKCNNIYGFISEESQNITLIKNNNSLNKINSLNEINSLEELELEKYIIAFDPLDGSSNIDSNVTTGTIFAIYKFQDDNITEIVSAGYCLYGPATILVITHSKSPVEMYQLNKDNKFDFINNLEIKNSNVYSINDAYFNLYNQDIKNLVLGFKENKYNHRYIGSMVADCHRILIQGGIFLYPRNKNKPDGKIRLLYEALPFAFIFNNIKGYAYQDLGICFQFDKKISFNDIHITVPVILSTQKL</sequence>
<dbReference type="PIRSF" id="PIRSF000904">
    <property type="entry name" value="FBPtase_SBPase"/>
    <property type="match status" value="1"/>
</dbReference>
<keyword evidence="5" id="KW-0378">Hydrolase</keyword>
<dbReference type="EC" id="3.1.3.11" evidence="3"/>
<evidence type="ECO:0000259" key="9">
    <source>
        <dbReference type="Pfam" id="PF18913"/>
    </source>
</evidence>
<gene>
    <name evidence="10" type="ORF">1_201</name>
</gene>
<dbReference type="InterPro" id="IPR028343">
    <property type="entry name" value="FBPtase"/>
</dbReference>
<dbReference type="GO" id="GO:0005986">
    <property type="term" value="P:sucrose biosynthetic process"/>
    <property type="evidence" value="ECO:0007669"/>
    <property type="project" value="TreeGrafter"/>
</dbReference>
<comment type="catalytic activity">
    <reaction evidence="1">
        <text>beta-D-fructose 1,6-bisphosphate + H2O = beta-D-fructose 6-phosphate + phosphate</text>
        <dbReference type="Rhea" id="RHEA:11064"/>
        <dbReference type="ChEBI" id="CHEBI:15377"/>
        <dbReference type="ChEBI" id="CHEBI:32966"/>
        <dbReference type="ChEBI" id="CHEBI:43474"/>
        <dbReference type="ChEBI" id="CHEBI:57634"/>
        <dbReference type="EC" id="3.1.3.11"/>
    </reaction>
</comment>
<dbReference type="InterPro" id="IPR000146">
    <property type="entry name" value="FBPase_class-1"/>
</dbReference>
<evidence type="ECO:0000256" key="2">
    <source>
        <dbReference type="ARBA" id="ARBA00010941"/>
    </source>
</evidence>
<comment type="similarity">
    <text evidence="2">Belongs to the FBPase class 1 family.</text>
</comment>
<dbReference type="GO" id="GO:0042132">
    <property type="term" value="F:fructose 1,6-bisphosphate 1-phosphatase activity"/>
    <property type="evidence" value="ECO:0007669"/>
    <property type="project" value="UniProtKB-EC"/>
</dbReference>
<dbReference type="InterPro" id="IPR044015">
    <property type="entry name" value="FBPase_C_dom"/>
</dbReference>
<protein>
    <recommendedName>
        <fullName evidence="3">fructose-bisphosphatase</fullName>
        <ecNumber evidence="3">3.1.3.11</ecNumber>
    </recommendedName>
</protein>
<dbReference type="PANTHER" id="PTHR11556">
    <property type="entry name" value="FRUCTOSE-1,6-BISPHOSPHATASE-RELATED"/>
    <property type="match status" value="1"/>
</dbReference>
<evidence type="ECO:0000256" key="4">
    <source>
        <dbReference type="ARBA" id="ARBA00022490"/>
    </source>
</evidence>
<dbReference type="Pfam" id="PF18913">
    <property type="entry name" value="FBPase_C"/>
    <property type="match status" value="1"/>
</dbReference>
<dbReference type="PANTHER" id="PTHR11556:SF35">
    <property type="entry name" value="SEDOHEPTULOSE-1,7-BISPHOSPHATASE, CHLOROPLASTIC"/>
    <property type="match status" value="1"/>
</dbReference>
<evidence type="ECO:0000256" key="3">
    <source>
        <dbReference type="ARBA" id="ARBA00013093"/>
    </source>
</evidence>
<evidence type="ECO:0000256" key="6">
    <source>
        <dbReference type="ARBA" id="ARBA00023277"/>
    </source>
</evidence>
<dbReference type="Pfam" id="PF00316">
    <property type="entry name" value="FBPase"/>
    <property type="match status" value="1"/>
</dbReference>
<comment type="pathway">
    <text evidence="7">Carbohydrate biosynthesis.</text>
</comment>
<dbReference type="GO" id="GO:0030388">
    <property type="term" value="P:fructose 1,6-bisphosphate metabolic process"/>
    <property type="evidence" value="ECO:0007669"/>
    <property type="project" value="TreeGrafter"/>
</dbReference>
<feature type="domain" description="Fructose-1-6-bisphosphatase class 1 C-terminal" evidence="9">
    <location>
        <begin position="183"/>
        <end position="270"/>
    </location>
</feature>
<feature type="domain" description="Fructose-1-6-bisphosphatase class I N-terminal" evidence="8">
    <location>
        <begin position="5"/>
        <end position="169"/>
    </location>
</feature>
<name>A0A5B8IDH6_9VIRU</name>
<dbReference type="Gene3D" id="3.40.190.80">
    <property type="match status" value="1"/>
</dbReference>
<dbReference type="InterPro" id="IPR033391">
    <property type="entry name" value="FBPase_N"/>
</dbReference>
<dbReference type="SUPFAM" id="SSF56655">
    <property type="entry name" value="Carbohydrate phosphatase"/>
    <property type="match status" value="1"/>
</dbReference>
<dbReference type="GO" id="GO:0006094">
    <property type="term" value="P:gluconeogenesis"/>
    <property type="evidence" value="ECO:0007669"/>
    <property type="project" value="TreeGrafter"/>
</dbReference>
<keyword evidence="4" id="KW-0963">Cytoplasm</keyword>
<reference evidence="10" key="1">
    <citation type="submission" date="2018-11" db="EMBL/GenBank/DDBJ databases">
        <title>A distinct lineage of giant viruses engineers rhodopsin photosystems in predatory marine eukaryotes.</title>
        <authorList>
            <person name="Needham D.M."/>
            <person name="Yoshizawa S."/>
            <person name="Hosaka T."/>
            <person name="Poirier C."/>
            <person name="Choi C.-J."/>
            <person name="Hehenberger E."/>
            <person name="Irwin N.A.T."/>
            <person name="Wilken S."/>
            <person name="Yung C.-M."/>
            <person name="Bachy C."/>
            <person name="Kurihara R."/>
            <person name="Nakajima Y."/>
            <person name="Kojima K."/>
            <person name="Kimura-Someya T."/>
            <person name="Leonard G."/>
            <person name="Malmstrom R.R."/>
            <person name="Mende D."/>
            <person name="Olson D.K."/>
            <person name="Sudo Y."/>
            <person name="Sudek S."/>
            <person name="Richards T.A."/>
            <person name="DeLong E.F."/>
            <person name="Keeling P.J."/>
            <person name="Santoro A.E."/>
            <person name="Shirouzu M."/>
            <person name="Iwasaki W."/>
            <person name="Worden A.Z."/>
        </authorList>
    </citation>
    <scope>NUCLEOTIDE SEQUENCE</scope>
</reference>
<dbReference type="GO" id="GO:0006000">
    <property type="term" value="P:fructose metabolic process"/>
    <property type="evidence" value="ECO:0007669"/>
    <property type="project" value="TreeGrafter"/>
</dbReference>
<keyword evidence="6" id="KW-0119">Carbohydrate metabolism</keyword>